<keyword evidence="2" id="KW-1185">Reference proteome</keyword>
<dbReference type="Proteomes" id="UP000055024">
    <property type="component" value="Unassembled WGS sequence"/>
</dbReference>
<name>A0A0V1HJ56_9BILA</name>
<dbReference type="EMBL" id="JYDP01000065">
    <property type="protein sequence ID" value="KRZ10018.1"/>
    <property type="molecule type" value="Genomic_DNA"/>
</dbReference>
<evidence type="ECO:0000313" key="2">
    <source>
        <dbReference type="Proteomes" id="UP000055024"/>
    </source>
</evidence>
<sequence length="58" mass="6804">MYKFELYFVVPALLDALQFGLGLSDLCCFRENMTELLPDMQQLLRQLKLSLIRLLILI</sequence>
<protein>
    <submittedName>
        <fullName evidence="1">Uncharacterized protein</fullName>
    </submittedName>
</protein>
<comment type="caution">
    <text evidence="1">The sequence shown here is derived from an EMBL/GenBank/DDBJ whole genome shotgun (WGS) entry which is preliminary data.</text>
</comment>
<organism evidence="1 2">
    <name type="scientific">Trichinella zimbabwensis</name>
    <dbReference type="NCBI Taxonomy" id="268475"/>
    <lineage>
        <taxon>Eukaryota</taxon>
        <taxon>Metazoa</taxon>
        <taxon>Ecdysozoa</taxon>
        <taxon>Nematoda</taxon>
        <taxon>Enoplea</taxon>
        <taxon>Dorylaimia</taxon>
        <taxon>Trichinellida</taxon>
        <taxon>Trichinellidae</taxon>
        <taxon>Trichinella</taxon>
    </lineage>
</organism>
<dbReference type="OrthoDB" id="5921178at2759"/>
<reference evidence="1 2" key="1">
    <citation type="submission" date="2015-01" db="EMBL/GenBank/DDBJ databases">
        <title>Evolution of Trichinella species and genotypes.</title>
        <authorList>
            <person name="Korhonen P.K."/>
            <person name="Edoardo P."/>
            <person name="Giuseppe L.R."/>
            <person name="Gasser R.B."/>
        </authorList>
    </citation>
    <scope>NUCLEOTIDE SEQUENCE [LARGE SCALE GENOMIC DNA]</scope>
    <source>
        <strain evidence="1">ISS1029</strain>
    </source>
</reference>
<dbReference type="AlphaFoldDB" id="A0A0V1HJ56"/>
<accession>A0A0V1HJ56</accession>
<proteinExistence type="predicted"/>
<gene>
    <name evidence="1" type="ORF">T11_15996</name>
</gene>
<evidence type="ECO:0000313" key="1">
    <source>
        <dbReference type="EMBL" id="KRZ10018.1"/>
    </source>
</evidence>